<dbReference type="Proteomes" id="UP000799421">
    <property type="component" value="Unassembled WGS sequence"/>
</dbReference>
<evidence type="ECO:0000256" key="1">
    <source>
        <dbReference type="ARBA" id="ARBA00000349"/>
    </source>
</evidence>
<name>A0A6A7BYP0_9PEZI</name>
<dbReference type="CDD" id="cd13854">
    <property type="entry name" value="CuRO_1_MaLCC_like"/>
    <property type="match status" value="1"/>
</dbReference>
<keyword evidence="9" id="KW-0439">Lignin degradation</keyword>
<dbReference type="InterPro" id="IPR011706">
    <property type="entry name" value="Cu-oxidase_C"/>
</dbReference>
<dbReference type="SUPFAM" id="SSF49503">
    <property type="entry name" value="Cupredoxins"/>
    <property type="match status" value="3"/>
</dbReference>
<evidence type="ECO:0000256" key="4">
    <source>
        <dbReference type="ARBA" id="ARBA00012297"/>
    </source>
</evidence>
<dbReference type="InterPro" id="IPR002355">
    <property type="entry name" value="Cu_oxidase_Cu_BS"/>
</dbReference>
<accession>A0A6A7BYP0</accession>
<comment type="catalytic activity">
    <reaction evidence="1">
        <text>4 hydroquinone + O2 = 4 benzosemiquinone + 2 H2O</text>
        <dbReference type="Rhea" id="RHEA:11276"/>
        <dbReference type="ChEBI" id="CHEBI:15377"/>
        <dbReference type="ChEBI" id="CHEBI:15379"/>
        <dbReference type="ChEBI" id="CHEBI:17594"/>
        <dbReference type="ChEBI" id="CHEBI:17977"/>
        <dbReference type="EC" id="1.10.3.2"/>
    </reaction>
</comment>
<gene>
    <name evidence="13" type="ORF">K470DRAFT_299934</name>
</gene>
<dbReference type="OrthoDB" id="2121828at2759"/>
<dbReference type="InterPro" id="IPR045087">
    <property type="entry name" value="Cu-oxidase_fam"/>
</dbReference>
<dbReference type="GO" id="GO:0046274">
    <property type="term" value="P:lignin catabolic process"/>
    <property type="evidence" value="ECO:0007669"/>
    <property type="project" value="UniProtKB-KW"/>
</dbReference>
<dbReference type="PROSITE" id="PS00080">
    <property type="entry name" value="MULTICOPPER_OXIDASE2"/>
    <property type="match status" value="1"/>
</dbReference>
<dbReference type="FunFam" id="2.60.40.420:FF:000021">
    <property type="entry name" value="Extracellular dihydrogeodin oxidase/laccase"/>
    <property type="match status" value="1"/>
</dbReference>
<keyword evidence="8" id="KW-0325">Glycoprotein</keyword>
<evidence type="ECO:0000256" key="6">
    <source>
        <dbReference type="ARBA" id="ARBA00023002"/>
    </source>
</evidence>
<dbReference type="PANTHER" id="PTHR11709:SF87">
    <property type="entry name" value="LACCASE"/>
    <property type="match status" value="1"/>
</dbReference>
<dbReference type="Pfam" id="PF00394">
    <property type="entry name" value="Cu-oxidase"/>
    <property type="match status" value="1"/>
</dbReference>
<evidence type="ECO:0000259" key="10">
    <source>
        <dbReference type="Pfam" id="PF00394"/>
    </source>
</evidence>
<evidence type="ECO:0000256" key="8">
    <source>
        <dbReference type="ARBA" id="ARBA00023180"/>
    </source>
</evidence>
<dbReference type="FunFam" id="2.60.40.420:FF:000045">
    <property type="entry name" value="Laccase 2"/>
    <property type="match status" value="1"/>
</dbReference>
<dbReference type="Pfam" id="PF07731">
    <property type="entry name" value="Cu-oxidase_2"/>
    <property type="match status" value="1"/>
</dbReference>
<protein>
    <recommendedName>
        <fullName evidence="4">laccase</fullName>
        <ecNumber evidence="4">1.10.3.2</ecNumber>
    </recommendedName>
</protein>
<sequence>MATKARADAISCAKNLLLSTLSSILFRSLISSPVSEGKSDRDAQACWTAGYSIATDFDKKFPVTGNTVTYDLTLTNSTCNPDGNGNQPCLLINNQYPGPLIRATWGDRLVVTVHNKMQNNGTGIHWHGVRQYHSVASDGVGGITECPIAPGDSKTYDFTVTQFGTSWYHSHFTVQYGAGIVGPIIFDGPATANYDVDLGSYMINDWFYHGPFVANLLASANFQKPGPPPPGDNILINGTNKNANGGGKYGQVTITSGKKYRLRIINAAVDNYYHVSLDSHPLQIIATDFIPIKPITVETLVIAIGQRYDVVITAKQTAGNYWFRATVAQECVSHNNGVGLSIFTYDSVKPATPQSTAYTVPAACEPPDPLAPYWVQPVPNGSFTNNPLAVGATKGTQVPNGDTLVLWALSDTPLNVAWEKPTLQYVLEGNTSYPTPYHVMPTTNANGWNYWVIQQSTKAPPVPHPIHLHGHDFFVLGRANGQFSADTASLNWATPPRRDTATVPAGGWLAIAFPSNNPGVWLMHCHIAWHVSSGLGAQFVEMPDQISVPDMNAFAKTCSNWKAYKGVYGKDDSGL</sequence>
<dbReference type="CDD" id="cd13880">
    <property type="entry name" value="CuRO_2_MaLCC_like"/>
    <property type="match status" value="1"/>
</dbReference>
<organism evidence="13 14">
    <name type="scientific">Piedraia hortae CBS 480.64</name>
    <dbReference type="NCBI Taxonomy" id="1314780"/>
    <lineage>
        <taxon>Eukaryota</taxon>
        <taxon>Fungi</taxon>
        <taxon>Dikarya</taxon>
        <taxon>Ascomycota</taxon>
        <taxon>Pezizomycotina</taxon>
        <taxon>Dothideomycetes</taxon>
        <taxon>Dothideomycetidae</taxon>
        <taxon>Capnodiales</taxon>
        <taxon>Piedraiaceae</taxon>
        <taxon>Piedraia</taxon>
    </lineage>
</organism>
<evidence type="ECO:0000256" key="9">
    <source>
        <dbReference type="ARBA" id="ARBA00023185"/>
    </source>
</evidence>
<evidence type="ECO:0000259" key="12">
    <source>
        <dbReference type="Pfam" id="PF07732"/>
    </source>
</evidence>
<keyword evidence="14" id="KW-1185">Reference proteome</keyword>
<evidence type="ECO:0000256" key="7">
    <source>
        <dbReference type="ARBA" id="ARBA00023008"/>
    </source>
</evidence>
<dbReference type="AlphaFoldDB" id="A0A6A7BYP0"/>
<dbReference type="Pfam" id="PF07732">
    <property type="entry name" value="Cu-oxidase_3"/>
    <property type="match status" value="1"/>
</dbReference>
<comment type="cofactor">
    <cofactor evidence="2">
        <name>Cu cation</name>
        <dbReference type="ChEBI" id="CHEBI:23378"/>
    </cofactor>
</comment>
<feature type="domain" description="Plastocyanin-like" evidence="12">
    <location>
        <begin position="74"/>
        <end position="189"/>
    </location>
</feature>
<keyword evidence="7" id="KW-0186">Copper</keyword>
<feature type="domain" description="Plastocyanin-like" evidence="10">
    <location>
        <begin position="202"/>
        <end position="346"/>
    </location>
</feature>
<keyword evidence="6" id="KW-0560">Oxidoreductase</keyword>
<dbReference type="Gene3D" id="2.60.40.420">
    <property type="entry name" value="Cupredoxins - blue copper proteins"/>
    <property type="match status" value="3"/>
</dbReference>
<dbReference type="GO" id="GO:0052716">
    <property type="term" value="F:hydroquinone:oxygen oxidoreductase activity"/>
    <property type="evidence" value="ECO:0007669"/>
    <property type="project" value="UniProtKB-EC"/>
</dbReference>
<dbReference type="CDD" id="cd13901">
    <property type="entry name" value="CuRO_3_MaLCC_like"/>
    <property type="match status" value="1"/>
</dbReference>
<dbReference type="GO" id="GO:0005507">
    <property type="term" value="F:copper ion binding"/>
    <property type="evidence" value="ECO:0007669"/>
    <property type="project" value="InterPro"/>
</dbReference>
<dbReference type="InterPro" id="IPR008972">
    <property type="entry name" value="Cupredoxin"/>
</dbReference>
<proteinExistence type="inferred from homology"/>
<evidence type="ECO:0000313" key="14">
    <source>
        <dbReference type="Proteomes" id="UP000799421"/>
    </source>
</evidence>
<feature type="domain" description="Plastocyanin-like" evidence="11">
    <location>
        <begin position="417"/>
        <end position="544"/>
    </location>
</feature>
<evidence type="ECO:0000256" key="3">
    <source>
        <dbReference type="ARBA" id="ARBA00010609"/>
    </source>
</evidence>
<evidence type="ECO:0000313" key="13">
    <source>
        <dbReference type="EMBL" id="KAF2860097.1"/>
    </source>
</evidence>
<evidence type="ECO:0000256" key="5">
    <source>
        <dbReference type="ARBA" id="ARBA00022723"/>
    </source>
</evidence>
<comment type="similarity">
    <text evidence="3">Belongs to the multicopper oxidase family.</text>
</comment>
<reference evidence="13" key="1">
    <citation type="journal article" date="2020" name="Stud. Mycol.">
        <title>101 Dothideomycetes genomes: a test case for predicting lifestyles and emergence of pathogens.</title>
        <authorList>
            <person name="Haridas S."/>
            <person name="Albert R."/>
            <person name="Binder M."/>
            <person name="Bloem J."/>
            <person name="Labutti K."/>
            <person name="Salamov A."/>
            <person name="Andreopoulos B."/>
            <person name="Baker S."/>
            <person name="Barry K."/>
            <person name="Bills G."/>
            <person name="Bluhm B."/>
            <person name="Cannon C."/>
            <person name="Castanera R."/>
            <person name="Culley D."/>
            <person name="Daum C."/>
            <person name="Ezra D."/>
            <person name="Gonzalez J."/>
            <person name="Henrissat B."/>
            <person name="Kuo A."/>
            <person name="Liang C."/>
            <person name="Lipzen A."/>
            <person name="Lutzoni F."/>
            <person name="Magnuson J."/>
            <person name="Mondo S."/>
            <person name="Nolan M."/>
            <person name="Ohm R."/>
            <person name="Pangilinan J."/>
            <person name="Park H.-J."/>
            <person name="Ramirez L."/>
            <person name="Alfaro M."/>
            <person name="Sun H."/>
            <person name="Tritt A."/>
            <person name="Yoshinaga Y."/>
            <person name="Zwiers L.-H."/>
            <person name="Turgeon B."/>
            <person name="Goodwin S."/>
            <person name="Spatafora J."/>
            <person name="Crous P."/>
            <person name="Grigoriev I."/>
        </authorList>
    </citation>
    <scope>NUCLEOTIDE SEQUENCE</scope>
    <source>
        <strain evidence="13">CBS 480.64</strain>
    </source>
</reference>
<dbReference type="InterPro" id="IPR033138">
    <property type="entry name" value="Cu_oxidase_CS"/>
</dbReference>
<dbReference type="InterPro" id="IPR001117">
    <property type="entry name" value="Cu-oxidase_2nd"/>
</dbReference>
<evidence type="ECO:0000256" key="2">
    <source>
        <dbReference type="ARBA" id="ARBA00001935"/>
    </source>
</evidence>
<dbReference type="PANTHER" id="PTHR11709">
    <property type="entry name" value="MULTI-COPPER OXIDASE"/>
    <property type="match status" value="1"/>
</dbReference>
<keyword evidence="5" id="KW-0479">Metal-binding</keyword>
<dbReference type="PROSITE" id="PS00079">
    <property type="entry name" value="MULTICOPPER_OXIDASE1"/>
    <property type="match status" value="1"/>
</dbReference>
<dbReference type="EC" id="1.10.3.2" evidence="4"/>
<dbReference type="EMBL" id="MU005985">
    <property type="protein sequence ID" value="KAF2860097.1"/>
    <property type="molecule type" value="Genomic_DNA"/>
</dbReference>
<evidence type="ECO:0000259" key="11">
    <source>
        <dbReference type="Pfam" id="PF07731"/>
    </source>
</evidence>
<dbReference type="InterPro" id="IPR011707">
    <property type="entry name" value="Cu-oxidase-like_N"/>
</dbReference>